<dbReference type="EMBL" id="BMAV01028187">
    <property type="protein sequence ID" value="GFS65699.1"/>
    <property type="molecule type" value="Genomic_DNA"/>
</dbReference>
<evidence type="ECO:0000313" key="6">
    <source>
        <dbReference type="Proteomes" id="UP000886998"/>
    </source>
</evidence>
<dbReference type="CDD" id="cd00063">
    <property type="entry name" value="FN3"/>
    <property type="match status" value="1"/>
</dbReference>
<dbReference type="PANTHER" id="PTHR23278">
    <property type="entry name" value="SIDESTEP PROTEIN"/>
    <property type="match status" value="1"/>
</dbReference>
<dbReference type="InterPro" id="IPR003961">
    <property type="entry name" value="FN3_dom"/>
</dbReference>
<feature type="transmembrane region" description="Helical" evidence="2">
    <location>
        <begin position="196"/>
        <end position="219"/>
    </location>
</feature>
<name>A0A8X6IY30_9ARAC</name>
<dbReference type="SUPFAM" id="SSF49265">
    <property type="entry name" value="Fibronectin type III"/>
    <property type="match status" value="1"/>
</dbReference>
<feature type="domain" description="Ig-like" evidence="3">
    <location>
        <begin position="1"/>
        <end position="84"/>
    </location>
</feature>
<evidence type="ECO:0000256" key="1">
    <source>
        <dbReference type="ARBA" id="ARBA00023157"/>
    </source>
</evidence>
<dbReference type="PROSITE" id="PS50835">
    <property type="entry name" value="IG_LIKE"/>
    <property type="match status" value="1"/>
</dbReference>
<proteinExistence type="predicted"/>
<keyword evidence="2" id="KW-0472">Membrane</keyword>
<dbReference type="PANTHER" id="PTHR23278:SF19">
    <property type="entry name" value="OBSCURIN"/>
    <property type="match status" value="1"/>
</dbReference>
<accession>A0A8X6IY30</accession>
<protein>
    <submittedName>
        <fullName evidence="5">Fibronectin type-III domain-containing protein</fullName>
    </submittedName>
</protein>
<reference evidence="5" key="1">
    <citation type="submission" date="2020-08" db="EMBL/GenBank/DDBJ databases">
        <title>Multicomponent nature underlies the extraordinary mechanical properties of spider dragline silk.</title>
        <authorList>
            <person name="Kono N."/>
            <person name="Nakamura H."/>
            <person name="Mori M."/>
            <person name="Yoshida Y."/>
            <person name="Ohtoshi R."/>
            <person name="Malay A.D."/>
            <person name="Moran D.A.P."/>
            <person name="Tomita M."/>
            <person name="Numata K."/>
            <person name="Arakawa K."/>
        </authorList>
    </citation>
    <scope>NUCLEOTIDE SEQUENCE</scope>
</reference>
<dbReference type="InterPro" id="IPR036179">
    <property type="entry name" value="Ig-like_dom_sf"/>
</dbReference>
<evidence type="ECO:0000259" key="4">
    <source>
        <dbReference type="PROSITE" id="PS50853"/>
    </source>
</evidence>
<dbReference type="InterPro" id="IPR007110">
    <property type="entry name" value="Ig-like_dom"/>
</dbReference>
<dbReference type="InterPro" id="IPR036116">
    <property type="entry name" value="FN3_sf"/>
</dbReference>
<dbReference type="OrthoDB" id="6250964at2759"/>
<keyword evidence="2" id="KW-1133">Transmembrane helix</keyword>
<comment type="caution">
    <text evidence="5">The sequence shown here is derived from an EMBL/GenBank/DDBJ whole genome shotgun (WGS) entry which is preliminary data.</text>
</comment>
<dbReference type="SUPFAM" id="SSF48726">
    <property type="entry name" value="Immunoglobulin"/>
    <property type="match status" value="1"/>
</dbReference>
<dbReference type="AlphaFoldDB" id="A0A8X6IY30"/>
<dbReference type="InterPro" id="IPR013783">
    <property type="entry name" value="Ig-like_fold"/>
</dbReference>
<dbReference type="SMART" id="SM00060">
    <property type="entry name" value="FN3"/>
    <property type="match status" value="1"/>
</dbReference>
<keyword evidence="6" id="KW-1185">Reference proteome</keyword>
<evidence type="ECO:0000259" key="3">
    <source>
        <dbReference type="PROSITE" id="PS50835"/>
    </source>
</evidence>
<dbReference type="Proteomes" id="UP000886998">
    <property type="component" value="Unassembled WGS sequence"/>
</dbReference>
<sequence>MLVGGQQDVICETKGSRPKTMTSWWLEREEMRTATLDTPTEDENLTLSTLRFTPRPEDNGKTLICKSVNPVLPKTTLQTEVKLEVQWTPEPAHECIVNNRSSHSLAVECKPGYNGSLPSIYHMEIYNSVAEYMAENVTNADRPKFEVSGLSPSTSYVLVVYASNTKGRSKSVALVASTLSPPEKRIAREVSGPLNIVLGAVIGIIAITVILTIVIIIIIRSRSARSVHEKGKYV</sequence>
<dbReference type="InterPro" id="IPR013162">
    <property type="entry name" value="CD80_C2-set"/>
</dbReference>
<gene>
    <name evidence="5" type="primary">AVEN_158848_1</name>
    <name evidence="5" type="ORF">TNIN_269961</name>
</gene>
<keyword evidence="2" id="KW-0812">Transmembrane</keyword>
<dbReference type="PROSITE" id="PS50853">
    <property type="entry name" value="FN3"/>
    <property type="match status" value="1"/>
</dbReference>
<organism evidence="5 6">
    <name type="scientific">Trichonephila inaurata madagascariensis</name>
    <dbReference type="NCBI Taxonomy" id="2747483"/>
    <lineage>
        <taxon>Eukaryota</taxon>
        <taxon>Metazoa</taxon>
        <taxon>Ecdysozoa</taxon>
        <taxon>Arthropoda</taxon>
        <taxon>Chelicerata</taxon>
        <taxon>Arachnida</taxon>
        <taxon>Araneae</taxon>
        <taxon>Araneomorphae</taxon>
        <taxon>Entelegynae</taxon>
        <taxon>Araneoidea</taxon>
        <taxon>Nephilidae</taxon>
        <taxon>Trichonephila</taxon>
        <taxon>Trichonephila inaurata</taxon>
    </lineage>
</organism>
<evidence type="ECO:0000256" key="2">
    <source>
        <dbReference type="SAM" id="Phobius"/>
    </source>
</evidence>
<feature type="domain" description="Fibronectin type-III" evidence="4">
    <location>
        <begin position="88"/>
        <end position="183"/>
    </location>
</feature>
<dbReference type="Gene3D" id="2.60.40.10">
    <property type="entry name" value="Immunoglobulins"/>
    <property type="match status" value="2"/>
</dbReference>
<dbReference type="Pfam" id="PF08205">
    <property type="entry name" value="C2-set_2"/>
    <property type="match status" value="1"/>
</dbReference>
<evidence type="ECO:0000313" key="5">
    <source>
        <dbReference type="EMBL" id="GFS65699.1"/>
    </source>
</evidence>
<keyword evidence="1" id="KW-1015">Disulfide bond</keyword>